<gene>
    <name evidence="1" type="ORF">Agub_g4369</name>
</gene>
<comment type="caution">
    <text evidence="1">The sequence shown here is derived from an EMBL/GenBank/DDBJ whole genome shotgun (WGS) entry which is preliminary data.</text>
</comment>
<dbReference type="Gene3D" id="3.30.70.1230">
    <property type="entry name" value="Nucleotide cyclase"/>
    <property type="match status" value="1"/>
</dbReference>
<dbReference type="SUPFAM" id="SSF55073">
    <property type="entry name" value="Nucleotide cyclase"/>
    <property type="match status" value="1"/>
</dbReference>
<name>A0AAD3DKL5_9CHLO</name>
<dbReference type="AlphaFoldDB" id="A0AAD3DKL5"/>
<dbReference type="InterPro" id="IPR029787">
    <property type="entry name" value="Nucleotide_cyclase"/>
</dbReference>
<proteinExistence type="predicted"/>
<feature type="non-terminal residue" evidence="1">
    <location>
        <position position="185"/>
    </location>
</feature>
<reference evidence="1 2" key="1">
    <citation type="journal article" date="2021" name="Sci. Rep.">
        <title>Genome sequencing of the multicellular alga Astrephomene provides insights into convergent evolution of germ-soma differentiation.</title>
        <authorList>
            <person name="Yamashita S."/>
            <person name="Yamamoto K."/>
            <person name="Matsuzaki R."/>
            <person name="Suzuki S."/>
            <person name="Yamaguchi H."/>
            <person name="Hirooka S."/>
            <person name="Minakuchi Y."/>
            <person name="Miyagishima S."/>
            <person name="Kawachi M."/>
            <person name="Toyoda A."/>
            <person name="Nozaki H."/>
        </authorList>
    </citation>
    <scope>NUCLEOTIDE SEQUENCE [LARGE SCALE GENOMIC DNA]</scope>
    <source>
        <strain evidence="1 2">NIES-4017</strain>
    </source>
</reference>
<dbReference type="Proteomes" id="UP001054857">
    <property type="component" value="Unassembled WGS sequence"/>
</dbReference>
<dbReference type="EMBL" id="BMAR01000005">
    <property type="protein sequence ID" value="GFR43303.1"/>
    <property type="molecule type" value="Genomic_DNA"/>
</dbReference>
<organism evidence="1 2">
    <name type="scientific">Astrephomene gubernaculifera</name>
    <dbReference type="NCBI Taxonomy" id="47775"/>
    <lineage>
        <taxon>Eukaryota</taxon>
        <taxon>Viridiplantae</taxon>
        <taxon>Chlorophyta</taxon>
        <taxon>core chlorophytes</taxon>
        <taxon>Chlorophyceae</taxon>
        <taxon>CS clade</taxon>
        <taxon>Chlamydomonadales</taxon>
        <taxon>Astrephomenaceae</taxon>
        <taxon>Astrephomene</taxon>
    </lineage>
</organism>
<evidence type="ECO:0000313" key="2">
    <source>
        <dbReference type="Proteomes" id="UP001054857"/>
    </source>
</evidence>
<sequence length="185" mass="20102">QGGAGYSQDNSRQLKFATDVKHHDGTFNGAANAAEFADWTRYTRLNVLYRGLRVRMGVATGVTDAITSHAITQRMEYSGEVYRRVQAVADLPNGGQILLDANTFNAIHNNLNDLGIRTVQALTRDKRRTSSPGHVPRMRGSLDLRMRGSLDLRRNNARARQSVDLASAPEILEASEHGASGGGAG</sequence>
<evidence type="ECO:0000313" key="1">
    <source>
        <dbReference type="EMBL" id="GFR43303.1"/>
    </source>
</evidence>
<feature type="non-terminal residue" evidence="1">
    <location>
        <position position="1"/>
    </location>
</feature>
<accession>A0AAD3DKL5</accession>
<protein>
    <submittedName>
        <fullName evidence="1">Uncharacterized protein</fullName>
    </submittedName>
</protein>
<keyword evidence="2" id="KW-1185">Reference proteome</keyword>